<feature type="active site" description="Proton donor" evidence="11">
    <location>
        <position position="195"/>
    </location>
</feature>
<dbReference type="SUPFAM" id="SSF56281">
    <property type="entry name" value="Metallo-hydrolase/oxidoreductase"/>
    <property type="match status" value="1"/>
</dbReference>
<feature type="binding site" evidence="10 12">
    <location>
        <begin position="364"/>
        <end position="368"/>
    </location>
    <ligand>
        <name>substrate</name>
    </ligand>
</feature>
<dbReference type="InterPro" id="IPR041636">
    <property type="entry name" value="RNase_J_C"/>
</dbReference>
<feature type="binding site" evidence="13">
    <location>
        <position position="390"/>
    </location>
    <ligand>
        <name>Zn(2+)</name>
        <dbReference type="ChEBI" id="CHEBI:29105"/>
        <label>2</label>
        <note>catalytic</note>
    </ligand>
</feature>
<feature type="binding site" evidence="13">
    <location>
        <position position="48"/>
    </location>
    <ligand>
        <name>Ca(2+)</name>
        <dbReference type="ChEBI" id="CHEBI:29108"/>
    </ligand>
</feature>
<keyword evidence="6 10" id="KW-0378">Hydrolase</keyword>
<evidence type="ECO:0000256" key="6">
    <source>
        <dbReference type="ARBA" id="ARBA00022801"/>
    </source>
</evidence>
<comment type="subunit">
    <text evidence="10">Homodimer, may be a subunit of the RNA degradosome.</text>
</comment>
<comment type="cofactor">
    <cofactor evidence="13">
        <name>Ca(2+)</name>
        <dbReference type="ChEBI" id="CHEBI:29108"/>
    </cofactor>
    <text evidence="13">Binds 1 Ca(2+) cation per subunit. Seen in 1 crystal structure, it is not clear if it is physiologically important.</text>
</comment>
<proteinExistence type="inferred from homology"/>
<evidence type="ECO:0000313" key="15">
    <source>
        <dbReference type="EMBL" id="EES91820.1"/>
    </source>
</evidence>
<dbReference type="Pfam" id="PF07521">
    <property type="entry name" value="RMMBL"/>
    <property type="match status" value="1"/>
</dbReference>
<feature type="binding site" evidence="13">
    <location>
        <position position="50"/>
    </location>
    <ligand>
        <name>Ca(2+)</name>
        <dbReference type="ChEBI" id="CHEBI:29108"/>
    </ligand>
</feature>
<dbReference type="Pfam" id="PF17770">
    <property type="entry name" value="RNase_J_C"/>
    <property type="match status" value="1"/>
</dbReference>
<comment type="function">
    <text evidence="10">An RNase that has 5'-3' exonuclease and possibly endonuclease activity. Involved in maturation of rRNA and in some organisms also mRNA maturation and/or decay.</text>
</comment>
<dbReference type="AlphaFoldDB" id="A0A9P2G882"/>
<dbReference type="EMBL" id="ACSJ01000007">
    <property type="protein sequence ID" value="EES91820.1"/>
    <property type="molecule type" value="Genomic_DNA"/>
</dbReference>
<evidence type="ECO:0000313" key="16">
    <source>
        <dbReference type="Proteomes" id="UP000006160"/>
    </source>
</evidence>
<sequence length="555" mass="61271">MRKEKDKIKIIPLGGLEEVGKNLTAFEYKNEIVVIDCGLKFPDDEMLGIDVVIPDIGYLLKNKEKVKGIFLTHGHEDHIGALPYVLKDLNVPVYGTKLTIGIVENRLKESGILSSSNLKRVQPRDIIKLNNISIEFIRTSHSIADSAAIAIHTPLGVILHTGDFKIDYTPIDGQVADLARFVELGKKGVIAMLADSTNVERQGYTMSERTVGKTFENIFSKAEGRIIVATFASNIHRIQQIITASEKIGRKVAVSGRSMENIVAVASELGYLKFEDGTLISVDDIKKYPNNRISIITTGSQGEPMSALSRMASSDHKKVSIVPGDMVIISATPIPGNEKLVSKVINQLFKQGANVIYEALADVHVSGHACQEELKLIHTLVKPKFFIPVHGEYRMLKQHAELAVKLGMPEKNAIISENGDVIEVTRDTIRKSGSVMSGQVFVDGLGVGDVGNIVLRDRRHLSQDGILTVVVTIGKDTGKVIAGPDIISRGFVYVRESEDLMEGARLIVRDALKECEEKHITEWAVIKSKVKEVLRMFLYEKTKRKPMILPIIMEV</sequence>
<dbReference type="InterPro" id="IPR004613">
    <property type="entry name" value="RNase_J"/>
</dbReference>
<keyword evidence="5 10" id="KW-0255">Endonuclease</keyword>
<dbReference type="Pfam" id="PF22505">
    <property type="entry name" value="RNase_J_b_CASP"/>
    <property type="match status" value="1"/>
</dbReference>
<dbReference type="Gene3D" id="3.60.15.10">
    <property type="entry name" value="Ribonuclease Z/Hydroxyacylglutathione hydrolase-like"/>
    <property type="match status" value="1"/>
</dbReference>
<protein>
    <recommendedName>
        <fullName evidence="10">Ribonuclease J</fullName>
        <shortName evidence="10">RNase J</shortName>
        <ecNumber evidence="10">3.1.-.-</ecNumber>
    </recommendedName>
</protein>
<dbReference type="PANTHER" id="PTHR43694:SF1">
    <property type="entry name" value="RIBONUCLEASE J"/>
    <property type="match status" value="1"/>
</dbReference>
<feature type="binding site" evidence="13">
    <location>
        <position position="73"/>
    </location>
    <ligand>
        <name>Zn(2+)</name>
        <dbReference type="ChEBI" id="CHEBI:29105"/>
        <label>1</label>
        <note>catalytic</note>
    </ligand>
</feature>
<dbReference type="Pfam" id="PF00753">
    <property type="entry name" value="Lactamase_B"/>
    <property type="match status" value="1"/>
</dbReference>
<dbReference type="Gene3D" id="3.10.20.580">
    <property type="match status" value="1"/>
</dbReference>
<reference evidence="15 16" key="1">
    <citation type="submission" date="2009-10" db="EMBL/GenBank/DDBJ databases">
        <authorList>
            <person name="Shrivastava S."/>
            <person name="Brinkac L.B."/>
            <person name="Brown J.L."/>
            <person name="Bruce D.B."/>
            <person name="Detter C."/>
            <person name="Green L.D."/>
            <person name="Munk C.A."/>
            <person name="Rogers Y.C."/>
            <person name="Tapia R."/>
            <person name="Saunders E.S."/>
            <person name="Sims D.R."/>
            <person name="Smith L.A."/>
            <person name="Smith T.J."/>
            <person name="Sutton G."/>
            <person name="Brettin T."/>
        </authorList>
    </citation>
    <scope>NUCLEOTIDE SEQUENCE [LARGE SCALE GENOMIC DNA]</scope>
    <source>
        <strain evidence="16">D str. 1873</strain>
    </source>
</reference>
<dbReference type="InterPro" id="IPR036866">
    <property type="entry name" value="RibonucZ/Hydroxyglut_hydro"/>
</dbReference>
<dbReference type="PIRSF" id="PIRSF004803">
    <property type="entry name" value="RnjA"/>
    <property type="match status" value="1"/>
</dbReference>
<evidence type="ECO:0000256" key="4">
    <source>
        <dbReference type="ARBA" id="ARBA00022723"/>
    </source>
</evidence>
<organism evidence="15 16">
    <name type="scientific">Clostridium botulinum D str. 1873</name>
    <dbReference type="NCBI Taxonomy" id="592027"/>
    <lineage>
        <taxon>Bacteria</taxon>
        <taxon>Bacillati</taxon>
        <taxon>Bacillota</taxon>
        <taxon>Clostridia</taxon>
        <taxon>Eubacteriales</taxon>
        <taxon>Clostridiaceae</taxon>
        <taxon>Clostridium</taxon>
    </lineage>
</organism>
<keyword evidence="10" id="KW-0698">rRNA processing</keyword>
<dbReference type="EC" id="3.1.-.-" evidence="10"/>
<feature type="active site" description="Proton acceptor" evidence="11">
    <location>
        <position position="368"/>
    </location>
</feature>
<feature type="binding site" evidence="13">
    <location>
        <position position="75"/>
    </location>
    <ligand>
        <name>Zn(2+)</name>
        <dbReference type="ChEBI" id="CHEBI:29105"/>
        <label>1</label>
        <note>catalytic</note>
    </ligand>
</feature>
<comment type="similarity">
    <text evidence="10">Belongs to the metallo-beta-lactamase superfamily. RNA-metabolizing metallo-beta-lactamase-like family. Bacterial RNase J subfamily.</text>
</comment>
<dbReference type="GO" id="GO:0004521">
    <property type="term" value="F:RNA endonuclease activity"/>
    <property type="evidence" value="ECO:0007669"/>
    <property type="project" value="UniProtKB-UniRule"/>
</dbReference>
<name>A0A9P2G882_CLOBO</name>
<keyword evidence="13" id="KW-0106">Calcium</keyword>
<dbReference type="GO" id="GO:0006364">
    <property type="term" value="P:rRNA processing"/>
    <property type="evidence" value="ECO:0007669"/>
    <property type="project" value="UniProtKB-UniRule"/>
</dbReference>
<evidence type="ECO:0000256" key="5">
    <source>
        <dbReference type="ARBA" id="ARBA00022759"/>
    </source>
</evidence>
<keyword evidence="9 10" id="KW-0694">RNA-binding</keyword>
<dbReference type="InterPro" id="IPR042173">
    <property type="entry name" value="RNase_J_2"/>
</dbReference>
<evidence type="ECO:0000256" key="10">
    <source>
        <dbReference type="HAMAP-Rule" id="MF_01491"/>
    </source>
</evidence>
<feature type="binding site" evidence="13">
    <location>
        <position position="141"/>
    </location>
    <ligand>
        <name>Zn(2+)</name>
        <dbReference type="ChEBI" id="CHEBI:29105"/>
        <label>1</label>
        <note>catalytic</note>
    </ligand>
</feature>
<comment type="caution">
    <text evidence="15">The sequence shown here is derived from an EMBL/GenBank/DDBJ whole genome shotgun (WGS) entry which is preliminary data.</text>
</comment>
<feature type="binding site" evidence="13">
    <location>
        <position position="443"/>
    </location>
    <ligand>
        <name>Ca(2+)</name>
        <dbReference type="ChEBI" id="CHEBI:29108"/>
    </ligand>
</feature>
<dbReference type="CDD" id="cd07714">
    <property type="entry name" value="RNaseJ_MBL-fold"/>
    <property type="match status" value="1"/>
</dbReference>
<dbReference type="InterPro" id="IPR055132">
    <property type="entry name" value="RNase_J_b_CASP"/>
</dbReference>
<dbReference type="RefSeq" id="WP_003376966.1">
    <property type="nucleotide sequence ID" value="NZ_ACSJ01000007.1"/>
</dbReference>
<dbReference type="Gene3D" id="3.40.50.10710">
    <property type="entry name" value="Metallo-hydrolase/oxidoreductase"/>
    <property type="match status" value="1"/>
</dbReference>
<dbReference type="GO" id="GO:0004534">
    <property type="term" value="F:5'-3' RNA exonuclease activity"/>
    <property type="evidence" value="ECO:0007669"/>
    <property type="project" value="UniProtKB-UniRule"/>
</dbReference>
<dbReference type="GO" id="GO:0008270">
    <property type="term" value="F:zinc ion binding"/>
    <property type="evidence" value="ECO:0007669"/>
    <property type="project" value="InterPro"/>
</dbReference>
<evidence type="ECO:0000256" key="12">
    <source>
        <dbReference type="PIRSR" id="PIRSR004803-2"/>
    </source>
</evidence>
<evidence type="ECO:0000259" key="14">
    <source>
        <dbReference type="SMART" id="SM00849"/>
    </source>
</evidence>
<evidence type="ECO:0000256" key="1">
    <source>
        <dbReference type="ARBA" id="ARBA00004496"/>
    </source>
</evidence>
<keyword evidence="2 10" id="KW-0963">Cytoplasm</keyword>
<keyword evidence="3 10" id="KW-0540">Nuclease</keyword>
<evidence type="ECO:0000256" key="8">
    <source>
        <dbReference type="ARBA" id="ARBA00022839"/>
    </source>
</evidence>
<dbReference type="Proteomes" id="UP000006160">
    <property type="component" value="Unassembled WGS sequence"/>
</dbReference>
<comment type="subcellular location">
    <subcellularLocation>
        <location evidence="1 10">Cytoplasm</location>
    </subcellularLocation>
</comment>
<keyword evidence="4 13" id="KW-0479">Metal-binding</keyword>
<evidence type="ECO:0000256" key="13">
    <source>
        <dbReference type="PIRSR" id="PIRSR004803-3"/>
    </source>
</evidence>
<feature type="domain" description="Metallo-beta-lactamase" evidence="14">
    <location>
        <begin position="20"/>
        <end position="215"/>
    </location>
</feature>
<feature type="binding site" evidence="13">
    <location>
        <position position="78"/>
    </location>
    <ligand>
        <name>Zn(2+)</name>
        <dbReference type="ChEBI" id="CHEBI:29105"/>
        <label>2</label>
        <note>catalytic</note>
    </ligand>
</feature>
<evidence type="ECO:0000256" key="11">
    <source>
        <dbReference type="PIRSR" id="PIRSR004803-1"/>
    </source>
</evidence>
<dbReference type="InterPro" id="IPR030854">
    <property type="entry name" value="RNase_J_bac"/>
</dbReference>
<feature type="binding site" evidence="13">
    <location>
        <position position="163"/>
    </location>
    <ligand>
        <name>Zn(2+)</name>
        <dbReference type="ChEBI" id="CHEBI:29105"/>
        <label>1</label>
        <note>catalytic</note>
    </ligand>
</feature>
<evidence type="ECO:0000256" key="7">
    <source>
        <dbReference type="ARBA" id="ARBA00022833"/>
    </source>
</evidence>
<feature type="binding site" evidence="12">
    <location>
        <begin position="232"/>
        <end position="234"/>
    </location>
    <ligand>
        <name>substrate</name>
    </ligand>
</feature>
<evidence type="ECO:0000256" key="3">
    <source>
        <dbReference type="ARBA" id="ARBA00022722"/>
    </source>
</evidence>
<gene>
    <name evidence="10" type="primary">rnj</name>
    <name evidence="15" type="ORF">CLG_B0856</name>
</gene>
<dbReference type="InterPro" id="IPR011108">
    <property type="entry name" value="RMMBL"/>
</dbReference>
<dbReference type="InterPro" id="IPR001279">
    <property type="entry name" value="Metallo-B-lactamas"/>
</dbReference>
<dbReference type="FunFam" id="3.10.20.580:FF:000001">
    <property type="entry name" value="Ribonuclease J"/>
    <property type="match status" value="1"/>
</dbReference>
<keyword evidence="8 10" id="KW-0269">Exonuclease</keyword>
<dbReference type="PANTHER" id="PTHR43694">
    <property type="entry name" value="RIBONUCLEASE J"/>
    <property type="match status" value="1"/>
</dbReference>
<accession>A0A9P2G882</accession>
<dbReference type="NCBIfam" id="TIGR00649">
    <property type="entry name" value="MG423"/>
    <property type="match status" value="1"/>
</dbReference>
<dbReference type="GO" id="GO:0005737">
    <property type="term" value="C:cytoplasm"/>
    <property type="evidence" value="ECO:0007669"/>
    <property type="project" value="UniProtKB-SubCell"/>
</dbReference>
<comment type="cofactor">
    <cofactor evidence="13">
        <name>Zn(2+)</name>
        <dbReference type="ChEBI" id="CHEBI:29105"/>
    </cofactor>
    <text evidence="13">Binds 2 Zn(2+) ions per subunit. It is not clear if Zn(2+) or Mg(2+) is physiologically important.</text>
</comment>
<dbReference type="GO" id="GO:0003723">
    <property type="term" value="F:RNA binding"/>
    <property type="evidence" value="ECO:0007669"/>
    <property type="project" value="UniProtKB-UniRule"/>
</dbReference>
<dbReference type="HAMAP" id="MF_01491">
    <property type="entry name" value="RNase_J_bact"/>
    <property type="match status" value="1"/>
</dbReference>
<evidence type="ECO:0000256" key="2">
    <source>
        <dbReference type="ARBA" id="ARBA00022490"/>
    </source>
</evidence>
<keyword evidence="7 13" id="KW-0862">Zinc</keyword>
<evidence type="ECO:0000256" key="9">
    <source>
        <dbReference type="ARBA" id="ARBA00022884"/>
    </source>
</evidence>
<feature type="binding site" evidence="13">
    <location>
        <position position="77"/>
    </location>
    <ligand>
        <name>Zn(2+)</name>
        <dbReference type="ChEBI" id="CHEBI:29105"/>
        <label>1</label>
        <note>catalytic</note>
    </ligand>
</feature>
<dbReference type="SMART" id="SM00849">
    <property type="entry name" value="Lactamase_B"/>
    <property type="match status" value="1"/>
</dbReference>
<dbReference type="GeneID" id="66319579"/>